<feature type="compositionally biased region" description="Low complexity" evidence="1">
    <location>
        <begin position="245"/>
        <end position="268"/>
    </location>
</feature>
<gene>
    <name evidence="2" type="ORF">PMIN01_12242</name>
</gene>
<reference evidence="2" key="1">
    <citation type="journal article" date="2020" name="Mol. Plant Microbe Interact.">
        <title>Genome Sequence of the Biocontrol Agent Coniothyrium minitans strain Conio (IMI 134523).</title>
        <authorList>
            <person name="Patel D."/>
            <person name="Shittu T.A."/>
            <person name="Baroncelli R."/>
            <person name="Muthumeenakshi S."/>
            <person name="Osborne T.H."/>
            <person name="Janganan T.K."/>
            <person name="Sreenivasaprasad S."/>
        </authorList>
    </citation>
    <scope>NUCLEOTIDE SEQUENCE</scope>
    <source>
        <strain evidence="2">Conio</strain>
    </source>
</reference>
<evidence type="ECO:0000256" key="1">
    <source>
        <dbReference type="SAM" id="MobiDB-lite"/>
    </source>
</evidence>
<organism evidence="2 3">
    <name type="scientific">Paraphaeosphaeria minitans</name>
    <dbReference type="NCBI Taxonomy" id="565426"/>
    <lineage>
        <taxon>Eukaryota</taxon>
        <taxon>Fungi</taxon>
        <taxon>Dikarya</taxon>
        <taxon>Ascomycota</taxon>
        <taxon>Pezizomycotina</taxon>
        <taxon>Dothideomycetes</taxon>
        <taxon>Pleosporomycetidae</taxon>
        <taxon>Pleosporales</taxon>
        <taxon>Massarineae</taxon>
        <taxon>Didymosphaeriaceae</taxon>
        <taxon>Paraphaeosphaeria</taxon>
    </lineage>
</organism>
<evidence type="ECO:0000313" key="2">
    <source>
        <dbReference type="EMBL" id="KAF9729378.1"/>
    </source>
</evidence>
<comment type="caution">
    <text evidence="2">The sequence shown here is derived from an EMBL/GenBank/DDBJ whole genome shotgun (WGS) entry which is preliminary data.</text>
</comment>
<keyword evidence="3" id="KW-1185">Reference proteome</keyword>
<dbReference type="OrthoDB" id="10671484at2759"/>
<dbReference type="EMBL" id="WJXW01000016">
    <property type="protein sequence ID" value="KAF9729378.1"/>
    <property type="molecule type" value="Genomic_DNA"/>
</dbReference>
<feature type="region of interest" description="Disordered" evidence="1">
    <location>
        <begin position="168"/>
        <end position="206"/>
    </location>
</feature>
<dbReference type="Proteomes" id="UP000756921">
    <property type="component" value="Unassembled WGS sequence"/>
</dbReference>
<proteinExistence type="predicted"/>
<feature type="region of interest" description="Disordered" evidence="1">
    <location>
        <begin position="229"/>
        <end position="268"/>
    </location>
</feature>
<name>A0A9P6G626_9PLEO</name>
<accession>A0A9P6G626</accession>
<sequence length="314" mass="33266">MAFTIMLVVALIILVVALALFFPRCLSPFPVLIVSTTVTTPLSRMGPRMLLDTTIAIYCRFGTRYPLFLFLLYTMWMRWLGQQRAGRRAVRSSLPTRQVLGGSQAHHASAASLDNRSAVTKGQDAKQAMVLPRVSGAGAAAVGTKPRLRLCLPASYLTFSANTRLPPSSLGMEHMDDHAVKSGGASSSSSSSSTDNANPQAASSSAVATMGAPAAAVAPRLLPRKKRALPATVPPSSHGPVGFVPESSSEPSRSAATPSSTEPASAPETALVLYQRHLNTYSWAFDSEHEPARKRLCTGRVGTERPAAALVGKK</sequence>
<dbReference type="AlphaFoldDB" id="A0A9P6G626"/>
<protein>
    <submittedName>
        <fullName evidence="2">Uncharacterized protein</fullName>
    </submittedName>
</protein>
<evidence type="ECO:0000313" key="3">
    <source>
        <dbReference type="Proteomes" id="UP000756921"/>
    </source>
</evidence>
<feature type="compositionally biased region" description="Polar residues" evidence="1">
    <location>
        <begin position="194"/>
        <end position="205"/>
    </location>
</feature>